<feature type="region of interest" description="Disordered" evidence="1">
    <location>
        <begin position="67"/>
        <end position="95"/>
    </location>
</feature>
<keyword evidence="3" id="KW-1185">Reference proteome</keyword>
<comment type="caution">
    <text evidence="2">The sequence shown here is derived from an EMBL/GenBank/DDBJ whole genome shotgun (WGS) entry which is preliminary data.</text>
</comment>
<name>A0A2S4W206_9BASI</name>
<sequence length="408" mass="45470">MAAPAGIEPPTCPLVADEKCKNIIGFKRKILGVTGVLLGTDLANAARALPDPETIRIKIVEKPTNKPIASSSKTTIDHKPVASSSTTTIDHKPVASSSKSKINSYFIPQGRTTGIISSSSSVNPRDSEQEFTSEPYEQSSDSELEIITEATGRLSTKQRTLPELPEADTLESYPRALRPMLETVLINLKYWKESIEQNDESLQILSLKTAVNAQETLLNNLSLDEFKAIFDQWDPSLELKMTTRRGLTLMEKRGEISSQEMLQLRDGISPNQPEVANHPNNSEPIIPESNEENMEVETQPLPTPALPPPPVAQPVQLTRPSLPSRPSTAPRARTEASRPHNQHRQGSPPNPRNVRRRNQRNNPQPPPRAHPYQQTARMNRRHNFQASIHQEIIRLAALSKGPTRSWRR</sequence>
<proteinExistence type="predicted"/>
<dbReference type="EMBL" id="PKSM01000083">
    <property type="protein sequence ID" value="POW15768.1"/>
    <property type="molecule type" value="Genomic_DNA"/>
</dbReference>
<feature type="compositionally biased region" description="Polar residues" evidence="1">
    <location>
        <begin position="130"/>
        <end position="139"/>
    </location>
</feature>
<gene>
    <name evidence="2" type="ORF">PSHT_07016</name>
</gene>
<dbReference type="VEuPathDB" id="FungiDB:PSHT_07016"/>
<accession>A0A2S4W206</accession>
<reference evidence="2 3" key="1">
    <citation type="submission" date="2017-12" db="EMBL/GenBank/DDBJ databases">
        <title>Gene loss provides genomic basis for host adaptation in cereal stripe rust fungi.</title>
        <authorList>
            <person name="Xia C."/>
        </authorList>
    </citation>
    <scope>NUCLEOTIDE SEQUENCE [LARGE SCALE GENOMIC DNA]</scope>
    <source>
        <strain evidence="2 3">93TX-2</strain>
    </source>
</reference>
<evidence type="ECO:0000313" key="3">
    <source>
        <dbReference type="Proteomes" id="UP000238274"/>
    </source>
</evidence>
<reference evidence="3" key="2">
    <citation type="journal article" date="2018" name="BMC Genomics">
        <title>Genomic insights into host adaptation between the wheat stripe rust pathogen (Puccinia striiformis f. sp. tritici) and the barley stripe rust pathogen (Puccinia striiformis f. sp. hordei).</title>
        <authorList>
            <person name="Xia C."/>
            <person name="Wang M."/>
            <person name="Yin C."/>
            <person name="Cornejo O.E."/>
            <person name="Hulbert S.H."/>
            <person name="Chen X."/>
        </authorList>
    </citation>
    <scope>NUCLEOTIDE SEQUENCE [LARGE SCALE GENOMIC DNA]</scope>
    <source>
        <strain evidence="3">93TX-2</strain>
    </source>
</reference>
<evidence type="ECO:0000256" key="1">
    <source>
        <dbReference type="SAM" id="MobiDB-lite"/>
    </source>
</evidence>
<reference evidence="3" key="3">
    <citation type="journal article" date="2018" name="Mol. Plant Microbe Interact.">
        <title>Genome sequence resources for the wheat stripe rust pathogen (Puccinia striiformis f. sp. tritici) and the barley stripe rust pathogen (Puccinia striiformis f. sp. hordei).</title>
        <authorList>
            <person name="Xia C."/>
            <person name="Wang M."/>
            <person name="Yin C."/>
            <person name="Cornejo O.E."/>
            <person name="Hulbert S.H."/>
            <person name="Chen X."/>
        </authorList>
    </citation>
    <scope>NUCLEOTIDE SEQUENCE [LARGE SCALE GENOMIC DNA]</scope>
    <source>
        <strain evidence="3">93TX-2</strain>
    </source>
</reference>
<feature type="compositionally biased region" description="Pro residues" evidence="1">
    <location>
        <begin position="301"/>
        <end position="312"/>
    </location>
</feature>
<feature type="region of interest" description="Disordered" evidence="1">
    <location>
        <begin position="269"/>
        <end position="375"/>
    </location>
</feature>
<organism evidence="2 3">
    <name type="scientific">Puccinia striiformis</name>
    <dbReference type="NCBI Taxonomy" id="27350"/>
    <lineage>
        <taxon>Eukaryota</taxon>
        <taxon>Fungi</taxon>
        <taxon>Dikarya</taxon>
        <taxon>Basidiomycota</taxon>
        <taxon>Pucciniomycotina</taxon>
        <taxon>Pucciniomycetes</taxon>
        <taxon>Pucciniales</taxon>
        <taxon>Pucciniaceae</taxon>
        <taxon>Puccinia</taxon>
    </lineage>
</organism>
<feature type="region of interest" description="Disordered" evidence="1">
    <location>
        <begin position="116"/>
        <end position="142"/>
    </location>
</feature>
<feature type="compositionally biased region" description="Polar residues" evidence="1">
    <location>
        <begin position="269"/>
        <end position="283"/>
    </location>
</feature>
<dbReference type="AlphaFoldDB" id="A0A2S4W206"/>
<evidence type="ECO:0000313" key="2">
    <source>
        <dbReference type="EMBL" id="POW15768.1"/>
    </source>
</evidence>
<protein>
    <submittedName>
        <fullName evidence="2">Uncharacterized protein</fullName>
    </submittedName>
</protein>
<dbReference type="Proteomes" id="UP000238274">
    <property type="component" value="Unassembled WGS sequence"/>
</dbReference>